<feature type="domain" description="Mycothiol-dependent maleylpyruvate isomerase metal-binding" evidence="2">
    <location>
        <begin position="15"/>
        <end position="149"/>
    </location>
</feature>
<reference evidence="3 4" key="1">
    <citation type="submission" date="2016-10" db="EMBL/GenBank/DDBJ databases">
        <authorList>
            <person name="de Groot N.N."/>
        </authorList>
    </citation>
    <scope>NUCLEOTIDE SEQUENCE [LARGE SCALE GENOMIC DNA]</scope>
    <source>
        <strain evidence="4">P4-7,KCTC 19426,CECT 7604</strain>
    </source>
</reference>
<dbReference type="Pfam" id="PF11716">
    <property type="entry name" value="MDMPI_N"/>
    <property type="match status" value="1"/>
</dbReference>
<dbReference type="Gene3D" id="1.20.120.450">
    <property type="entry name" value="dinb family like domain"/>
    <property type="match status" value="1"/>
</dbReference>
<evidence type="ECO:0000259" key="1">
    <source>
        <dbReference type="Pfam" id="PF08608"/>
    </source>
</evidence>
<dbReference type="SUPFAM" id="SSF109854">
    <property type="entry name" value="DinB/YfiT-like putative metalloenzymes"/>
    <property type="match status" value="1"/>
</dbReference>
<feature type="domain" description="tRNA wybutosine-synthesis" evidence="1">
    <location>
        <begin position="188"/>
        <end position="237"/>
    </location>
</feature>
<gene>
    <name evidence="3" type="ORF">SAMN04515671_2985</name>
</gene>
<sequence length="265" mass="28288">MAATTEELTLALIDLEAEGNQLDDLVSGDGVDLSTPTPSPGWTIAHQIGHLLWTDRITTSACRDPAGFTRQTEALGPDPHAAIDAAATSESGREAAELLETWRKGRSDLLNALYELPPDARIPWFGPPLGAAELASSRLMETWAHGLDVTDALGLGPVATPRLKHVAELGLQTRDFAFSLRGLRNPPSVFRVELIAPDGASWTWGPAKARDRISGPALDFCLLVTQRRHRDDLALVATDGPADQWLDIAQVFAGPVGSGRGPQAA</sequence>
<dbReference type="InterPro" id="IPR017518">
    <property type="entry name" value="CHP03084"/>
</dbReference>
<dbReference type="EMBL" id="LT629710">
    <property type="protein sequence ID" value="SDP12169.1"/>
    <property type="molecule type" value="Genomic_DNA"/>
</dbReference>
<dbReference type="RefSeq" id="WP_090477083.1">
    <property type="nucleotide sequence ID" value="NZ_LT629710.1"/>
</dbReference>
<dbReference type="AlphaFoldDB" id="A0A1H0Q6A9"/>
<dbReference type="Proteomes" id="UP000198741">
    <property type="component" value="Chromosome I"/>
</dbReference>
<protein>
    <submittedName>
        <fullName evidence="3">TIGR03084 family protein</fullName>
    </submittedName>
</protein>
<dbReference type="InterPro" id="IPR017517">
    <property type="entry name" value="Maleyloyr_isom"/>
</dbReference>
<evidence type="ECO:0000313" key="4">
    <source>
        <dbReference type="Proteomes" id="UP000198741"/>
    </source>
</evidence>
<dbReference type="Pfam" id="PF08608">
    <property type="entry name" value="Wyosine_form"/>
    <property type="match status" value="1"/>
</dbReference>
<keyword evidence="4" id="KW-1185">Reference proteome</keyword>
<dbReference type="InterPro" id="IPR024344">
    <property type="entry name" value="MDMPI_metal-binding"/>
</dbReference>
<dbReference type="STRING" id="1090615.SAMN04515671_2985"/>
<dbReference type="OrthoDB" id="113180at2"/>
<name>A0A1H0Q6A9_9ACTN</name>
<evidence type="ECO:0000313" key="3">
    <source>
        <dbReference type="EMBL" id="SDP12169.1"/>
    </source>
</evidence>
<dbReference type="InterPro" id="IPR034660">
    <property type="entry name" value="DinB/YfiT-like"/>
</dbReference>
<dbReference type="InterPro" id="IPR013917">
    <property type="entry name" value="tRNA_wybutosine-synth"/>
</dbReference>
<dbReference type="GO" id="GO:0046872">
    <property type="term" value="F:metal ion binding"/>
    <property type="evidence" value="ECO:0007669"/>
    <property type="project" value="InterPro"/>
</dbReference>
<accession>A0A1H0Q6A9</accession>
<evidence type="ECO:0000259" key="2">
    <source>
        <dbReference type="Pfam" id="PF11716"/>
    </source>
</evidence>
<proteinExistence type="predicted"/>
<organism evidence="3 4">
    <name type="scientific">Nakamurella panacisegetis</name>
    <dbReference type="NCBI Taxonomy" id="1090615"/>
    <lineage>
        <taxon>Bacteria</taxon>
        <taxon>Bacillati</taxon>
        <taxon>Actinomycetota</taxon>
        <taxon>Actinomycetes</taxon>
        <taxon>Nakamurellales</taxon>
        <taxon>Nakamurellaceae</taxon>
        <taxon>Nakamurella</taxon>
    </lineage>
</organism>
<dbReference type="NCBIfam" id="TIGR03084">
    <property type="entry name" value="TIGR03084 family metal-binding protein"/>
    <property type="match status" value="1"/>
</dbReference>
<dbReference type="NCBIfam" id="TIGR03083">
    <property type="entry name" value="maleylpyruvate isomerase family mycothiol-dependent enzyme"/>
    <property type="match status" value="1"/>
</dbReference>